<protein>
    <recommendedName>
        <fullName evidence="4">SdpI/YhfL protein family protein</fullName>
    </recommendedName>
</protein>
<keyword evidence="3" id="KW-1185">Reference proteome</keyword>
<gene>
    <name evidence="2" type="ORF">SAMN02745243_03134</name>
</gene>
<keyword evidence="1" id="KW-0472">Membrane</keyword>
<keyword evidence="1" id="KW-1133">Transmembrane helix</keyword>
<feature type="transmembrane region" description="Helical" evidence="1">
    <location>
        <begin position="78"/>
        <end position="99"/>
    </location>
</feature>
<proteinExistence type="predicted"/>
<dbReference type="EMBL" id="FQZY01000055">
    <property type="protein sequence ID" value="SHK52149.1"/>
    <property type="molecule type" value="Genomic_DNA"/>
</dbReference>
<evidence type="ECO:0000313" key="3">
    <source>
        <dbReference type="Proteomes" id="UP000184301"/>
    </source>
</evidence>
<dbReference type="Proteomes" id="UP000184301">
    <property type="component" value="Unassembled WGS sequence"/>
</dbReference>
<evidence type="ECO:0000313" key="2">
    <source>
        <dbReference type="EMBL" id="SHK52149.1"/>
    </source>
</evidence>
<reference evidence="2 3" key="1">
    <citation type="submission" date="2016-11" db="EMBL/GenBank/DDBJ databases">
        <authorList>
            <person name="Jaros S."/>
            <person name="Januszkiewicz K."/>
            <person name="Wedrychowicz H."/>
        </authorList>
    </citation>
    <scope>NUCLEOTIDE SEQUENCE [LARGE SCALE GENOMIC DNA]</scope>
    <source>
        <strain evidence="2 3">DSM 15480</strain>
    </source>
</reference>
<feature type="transmembrane region" description="Helical" evidence="1">
    <location>
        <begin position="52"/>
        <end position="72"/>
    </location>
</feature>
<organism evidence="2 3">
    <name type="scientific">Hespellia stercorisuis DSM 15480</name>
    <dbReference type="NCBI Taxonomy" id="1121950"/>
    <lineage>
        <taxon>Bacteria</taxon>
        <taxon>Bacillati</taxon>
        <taxon>Bacillota</taxon>
        <taxon>Clostridia</taxon>
        <taxon>Lachnospirales</taxon>
        <taxon>Lachnospiraceae</taxon>
        <taxon>Hespellia</taxon>
    </lineage>
</organism>
<evidence type="ECO:0008006" key="4">
    <source>
        <dbReference type="Google" id="ProtNLM"/>
    </source>
</evidence>
<dbReference type="AlphaFoldDB" id="A0A1M6T5H7"/>
<accession>A0A1M6T5H7</accession>
<feature type="transmembrane region" description="Helical" evidence="1">
    <location>
        <begin position="6"/>
        <end position="23"/>
    </location>
</feature>
<name>A0A1M6T5H7_9FIRM</name>
<sequence>MIIAFVIWSIVAVLFLGIGISGWKSKEAVGFFTFVKPPVVTDTNKYNRSVSMLWIIAAVILEIIGIPCLFLEQNSPMYIPMIFGVMALVIGMMIVYLRIQSKYKA</sequence>
<evidence type="ECO:0000256" key="1">
    <source>
        <dbReference type="SAM" id="Phobius"/>
    </source>
</evidence>
<dbReference type="OrthoDB" id="2052696at2"/>
<dbReference type="RefSeq" id="WP_073112150.1">
    <property type="nucleotide sequence ID" value="NZ_FQZY01000055.1"/>
</dbReference>
<keyword evidence="1" id="KW-0812">Transmembrane</keyword>